<evidence type="ECO:0000259" key="1">
    <source>
        <dbReference type="Pfam" id="PF13349"/>
    </source>
</evidence>
<reference evidence="2 5" key="2">
    <citation type="submission" date="2019-07" db="EMBL/GenBank/DDBJ databases">
        <title>Whole genome shotgun sequence of Staphylococcus arlettae NBRC 109765.</title>
        <authorList>
            <person name="Hosoyama A."/>
            <person name="Uohara A."/>
            <person name="Ohji S."/>
            <person name="Ichikawa N."/>
        </authorList>
    </citation>
    <scope>NUCLEOTIDE SEQUENCE [LARGE SCALE GENOMIC DNA]</scope>
    <source>
        <strain evidence="2 5">NBRC 109765</strain>
    </source>
</reference>
<keyword evidence="5" id="KW-1185">Reference proteome</keyword>
<dbReference type="RefSeq" id="WP_002509139.1">
    <property type="nucleotide sequence ID" value="NZ_BKAV01000031.1"/>
</dbReference>
<organism evidence="3 4">
    <name type="scientific">Staphylococcus arlettae</name>
    <dbReference type="NCBI Taxonomy" id="29378"/>
    <lineage>
        <taxon>Bacteria</taxon>
        <taxon>Bacillati</taxon>
        <taxon>Bacillota</taxon>
        <taxon>Bacilli</taxon>
        <taxon>Bacillales</taxon>
        <taxon>Staphylococcaceae</taxon>
        <taxon>Staphylococcus</taxon>
    </lineage>
</organism>
<evidence type="ECO:0000313" key="2">
    <source>
        <dbReference type="EMBL" id="GEQ01274.1"/>
    </source>
</evidence>
<dbReference type="OrthoDB" id="2412664at2"/>
<protein>
    <submittedName>
        <fullName evidence="3">Exported protein</fullName>
    </submittedName>
</protein>
<dbReference type="Pfam" id="PF13349">
    <property type="entry name" value="DUF4097"/>
    <property type="match status" value="1"/>
</dbReference>
<accession>A0A380C9R3</accession>
<proteinExistence type="predicted"/>
<reference evidence="3 4" key="1">
    <citation type="submission" date="2018-06" db="EMBL/GenBank/DDBJ databases">
        <authorList>
            <consortium name="Pathogen Informatics"/>
            <person name="Doyle S."/>
        </authorList>
    </citation>
    <scope>NUCLEOTIDE SEQUENCE [LARGE SCALE GENOMIC DNA]</scope>
    <source>
        <strain evidence="3 4">NCTC12413</strain>
    </source>
</reference>
<evidence type="ECO:0000313" key="5">
    <source>
        <dbReference type="Proteomes" id="UP000321598"/>
    </source>
</evidence>
<dbReference type="AlphaFoldDB" id="A0A380C9R3"/>
<sequence>MKKLFICGLTIFVVCFVLACLFWFSFEQQDNKTNEVSQNYHDDEIEDINVATKNAAVKVRQGEKFNITYKGSKDVNIKRHADKVNVTEKNNNEDHYGLNFNPFKNIHSTVYITVPKQASANLDMELHSQFIQLDQLRLGDVKVYTEHGNSEGFKVKNSTIKNLTYQSDFSSVAISDSKIKQGNLKTQNKIEVTRSLLKDTILLTEDSNIMLADMKSNTDVKASTNEGNINISYAQKPQDTLLKLNPLKGKSHVNNPYFQHNKVGNGQNIIELYTNQGDIYID</sequence>
<feature type="domain" description="DUF4097" evidence="1">
    <location>
        <begin position="45"/>
        <end position="281"/>
    </location>
</feature>
<dbReference type="STRING" id="1212545.SARL_01791"/>
<dbReference type="EMBL" id="BKAV01000031">
    <property type="protein sequence ID" value="GEQ01274.1"/>
    <property type="molecule type" value="Genomic_DNA"/>
</dbReference>
<evidence type="ECO:0000313" key="3">
    <source>
        <dbReference type="EMBL" id="SUJ15325.1"/>
    </source>
</evidence>
<dbReference type="GeneID" id="97287257"/>
<dbReference type="Proteomes" id="UP000321598">
    <property type="component" value="Unassembled WGS sequence"/>
</dbReference>
<gene>
    <name evidence="3" type="ORF">NCTC12413_00906</name>
    <name evidence="2" type="ORF">SAR03_23110</name>
</gene>
<dbReference type="InterPro" id="IPR025164">
    <property type="entry name" value="Toastrack_DUF4097"/>
</dbReference>
<dbReference type="PROSITE" id="PS51257">
    <property type="entry name" value="PROKAR_LIPOPROTEIN"/>
    <property type="match status" value="1"/>
</dbReference>
<evidence type="ECO:0000313" key="4">
    <source>
        <dbReference type="Proteomes" id="UP000254956"/>
    </source>
</evidence>
<dbReference type="Proteomes" id="UP000254956">
    <property type="component" value="Unassembled WGS sequence"/>
</dbReference>
<name>A0A380C9R3_9STAP</name>
<dbReference type="EMBL" id="UGZE01000001">
    <property type="protein sequence ID" value="SUJ15325.1"/>
    <property type="molecule type" value="Genomic_DNA"/>
</dbReference>